<dbReference type="GO" id="GO:0003677">
    <property type="term" value="F:DNA binding"/>
    <property type="evidence" value="ECO:0007669"/>
    <property type="project" value="UniProtKB-KW"/>
</dbReference>
<dbReference type="Proteomes" id="UP000214603">
    <property type="component" value="Unassembled WGS sequence"/>
</dbReference>
<feature type="domain" description="HTH lysR-type" evidence="5">
    <location>
        <begin position="1"/>
        <end position="58"/>
    </location>
</feature>
<name>A0A225M2T0_9BURK</name>
<dbReference type="PANTHER" id="PTHR30346:SF0">
    <property type="entry name" value="HCA OPERON TRANSCRIPTIONAL ACTIVATOR HCAR"/>
    <property type="match status" value="1"/>
</dbReference>
<evidence type="ECO:0000259" key="5">
    <source>
        <dbReference type="PROSITE" id="PS50931"/>
    </source>
</evidence>
<keyword evidence="2" id="KW-0805">Transcription regulation</keyword>
<dbReference type="Pfam" id="PF03466">
    <property type="entry name" value="LysR_substrate"/>
    <property type="match status" value="1"/>
</dbReference>
<comment type="similarity">
    <text evidence="1">Belongs to the LysR transcriptional regulatory family.</text>
</comment>
<dbReference type="EMBL" id="NJIH01000015">
    <property type="protein sequence ID" value="OWT54533.1"/>
    <property type="molecule type" value="Genomic_DNA"/>
</dbReference>
<dbReference type="FunFam" id="1.10.10.10:FF:000001">
    <property type="entry name" value="LysR family transcriptional regulator"/>
    <property type="match status" value="1"/>
</dbReference>
<dbReference type="InterPro" id="IPR036390">
    <property type="entry name" value="WH_DNA-bd_sf"/>
</dbReference>
<dbReference type="PROSITE" id="PS50931">
    <property type="entry name" value="HTH_LYSR"/>
    <property type="match status" value="1"/>
</dbReference>
<evidence type="ECO:0000313" key="6">
    <source>
        <dbReference type="EMBL" id="OWT54533.1"/>
    </source>
</evidence>
<proteinExistence type="inferred from homology"/>
<dbReference type="InterPro" id="IPR005119">
    <property type="entry name" value="LysR_subst-bd"/>
</dbReference>
<dbReference type="SUPFAM" id="SSF53850">
    <property type="entry name" value="Periplasmic binding protein-like II"/>
    <property type="match status" value="1"/>
</dbReference>
<evidence type="ECO:0000313" key="7">
    <source>
        <dbReference type="Proteomes" id="UP000214603"/>
    </source>
</evidence>
<evidence type="ECO:0000256" key="1">
    <source>
        <dbReference type="ARBA" id="ARBA00009437"/>
    </source>
</evidence>
<dbReference type="GO" id="GO:0003700">
    <property type="term" value="F:DNA-binding transcription factor activity"/>
    <property type="evidence" value="ECO:0007669"/>
    <property type="project" value="InterPro"/>
</dbReference>
<evidence type="ECO:0000256" key="3">
    <source>
        <dbReference type="ARBA" id="ARBA00023125"/>
    </source>
</evidence>
<organism evidence="6 7">
    <name type="scientific">Candidimonas nitroreducens</name>
    <dbReference type="NCBI Taxonomy" id="683354"/>
    <lineage>
        <taxon>Bacteria</taxon>
        <taxon>Pseudomonadati</taxon>
        <taxon>Pseudomonadota</taxon>
        <taxon>Betaproteobacteria</taxon>
        <taxon>Burkholderiales</taxon>
        <taxon>Alcaligenaceae</taxon>
        <taxon>Candidimonas</taxon>
    </lineage>
</organism>
<dbReference type="OrthoDB" id="5292387at2"/>
<dbReference type="SUPFAM" id="SSF46785">
    <property type="entry name" value="Winged helix' DNA-binding domain"/>
    <property type="match status" value="1"/>
</dbReference>
<accession>A0A225M2T0</accession>
<comment type="caution">
    <text evidence="6">The sequence shown here is derived from an EMBL/GenBank/DDBJ whole genome shotgun (WGS) entry which is preliminary data.</text>
</comment>
<keyword evidence="7" id="KW-1185">Reference proteome</keyword>
<protein>
    <submittedName>
        <fullName evidence="6">LysR family transcriptional regulator</fullName>
    </submittedName>
</protein>
<dbReference type="PANTHER" id="PTHR30346">
    <property type="entry name" value="TRANSCRIPTIONAL DUAL REGULATOR HCAR-RELATED"/>
    <property type="match status" value="1"/>
</dbReference>
<dbReference type="AlphaFoldDB" id="A0A225M2T0"/>
<dbReference type="PRINTS" id="PR00039">
    <property type="entry name" value="HTHLYSR"/>
</dbReference>
<gene>
    <name evidence="6" type="ORF">CEY11_22440</name>
</gene>
<dbReference type="RefSeq" id="WP_088605708.1">
    <property type="nucleotide sequence ID" value="NZ_NJIH01000015.1"/>
</dbReference>
<evidence type="ECO:0000256" key="4">
    <source>
        <dbReference type="ARBA" id="ARBA00023163"/>
    </source>
</evidence>
<dbReference type="InterPro" id="IPR036388">
    <property type="entry name" value="WH-like_DNA-bd_sf"/>
</dbReference>
<dbReference type="Pfam" id="PF00126">
    <property type="entry name" value="HTH_1"/>
    <property type="match status" value="1"/>
</dbReference>
<dbReference type="GO" id="GO:0032993">
    <property type="term" value="C:protein-DNA complex"/>
    <property type="evidence" value="ECO:0007669"/>
    <property type="project" value="TreeGrafter"/>
</dbReference>
<sequence length="296" mass="32553">MELRQLRYFAALAEELNFTRAADRLHISQPPLSAQIAQLEQELGVQLLHRNSRRVSLTDAGVAFLQDTRLLLQRLDEAQRHVRQIHEGLAGRVELGVSGSHFLGPLPQRLGLLAQARPEIVVAIRELSPSRQIEALREGRIDLSISRQQVDDEILRSRLLWPDPVVAALPAAHPLALPPAHTLPLASLATEPFIMLERESSSFAARVYRACAAQGYTPRVTHTVVEVPTQLSLVQAGLGIALVPASTSAYRPDGLVFQALDAADLQADVYAVTRRDSRNTALEAILEFLAPQAHTE</sequence>
<dbReference type="Gene3D" id="1.10.10.10">
    <property type="entry name" value="Winged helix-like DNA-binding domain superfamily/Winged helix DNA-binding domain"/>
    <property type="match status" value="1"/>
</dbReference>
<evidence type="ECO:0000256" key="2">
    <source>
        <dbReference type="ARBA" id="ARBA00023015"/>
    </source>
</evidence>
<keyword evidence="4" id="KW-0804">Transcription</keyword>
<dbReference type="Gene3D" id="3.40.190.10">
    <property type="entry name" value="Periplasmic binding protein-like II"/>
    <property type="match status" value="2"/>
</dbReference>
<keyword evidence="3" id="KW-0238">DNA-binding</keyword>
<dbReference type="InterPro" id="IPR000847">
    <property type="entry name" value="LysR_HTH_N"/>
</dbReference>
<reference evidence="7" key="1">
    <citation type="submission" date="2017-06" db="EMBL/GenBank/DDBJ databases">
        <title>Herbaspirillum phytohormonus sp. nov., isolated from the root nodule of Robinia pseudoacacia in lead-zinc mine.</title>
        <authorList>
            <person name="Fan M."/>
            <person name="Lin Y."/>
        </authorList>
    </citation>
    <scope>NUCLEOTIDE SEQUENCE [LARGE SCALE GENOMIC DNA]</scope>
    <source>
        <strain evidence="7">SC-089</strain>
    </source>
</reference>